<reference evidence="9 10" key="1">
    <citation type="journal article" date="2015" name="Stand. Genomic Sci.">
        <title>Genomic Encyclopedia of Bacterial and Archaeal Type Strains, Phase III: the genomes of soil and plant-associated and newly described type strains.</title>
        <authorList>
            <person name="Whitman W.B."/>
            <person name="Woyke T."/>
            <person name="Klenk H.P."/>
            <person name="Zhou Y."/>
            <person name="Lilburn T.G."/>
            <person name="Beck B.J."/>
            <person name="De Vos P."/>
            <person name="Vandamme P."/>
            <person name="Eisen J.A."/>
            <person name="Garrity G."/>
            <person name="Hugenholtz P."/>
            <person name="Kyrpides N.C."/>
        </authorList>
    </citation>
    <scope>NUCLEOTIDE SEQUENCE [LARGE SCALE GENOMIC DNA]</scope>
    <source>
        <strain evidence="9 10">CV53</strain>
    </source>
</reference>
<dbReference type="SUPFAM" id="SSF51905">
    <property type="entry name" value="FAD/NAD(P)-binding domain"/>
    <property type="match status" value="1"/>
</dbReference>
<dbReference type="InterPro" id="IPR017896">
    <property type="entry name" value="4Fe4S_Fe-S-bd"/>
</dbReference>
<evidence type="ECO:0000256" key="5">
    <source>
        <dbReference type="ARBA" id="ARBA00023002"/>
    </source>
</evidence>
<dbReference type="PANTHER" id="PTHR46056">
    <property type="entry name" value="LONG-CHAIN-ALCOHOL OXIDASE"/>
    <property type="match status" value="1"/>
</dbReference>
<evidence type="ECO:0000256" key="4">
    <source>
        <dbReference type="ARBA" id="ARBA00022827"/>
    </source>
</evidence>
<comment type="caution">
    <text evidence="9">The sequence shown here is derived from an EMBL/GenBank/DDBJ whole genome shotgun (WGS) entry which is preliminary data.</text>
</comment>
<evidence type="ECO:0000313" key="10">
    <source>
        <dbReference type="Proteomes" id="UP000295689"/>
    </source>
</evidence>
<dbReference type="GO" id="GO:0046872">
    <property type="term" value="F:metal ion binding"/>
    <property type="evidence" value="ECO:0007669"/>
    <property type="project" value="UniProtKB-KW"/>
</dbReference>
<keyword evidence="6" id="KW-0408">Iron</keyword>
<protein>
    <submittedName>
        <fullName evidence="9">Choline dehydrogenase-like flavoprotein</fullName>
    </submittedName>
</protein>
<evidence type="ECO:0000256" key="1">
    <source>
        <dbReference type="ARBA" id="ARBA00010790"/>
    </source>
</evidence>
<name>A0A4R2BH56_9BACI</name>
<evidence type="ECO:0000256" key="6">
    <source>
        <dbReference type="ARBA" id="ARBA00023004"/>
    </source>
</evidence>
<dbReference type="EMBL" id="SLVV01000005">
    <property type="protein sequence ID" value="TCN25369.1"/>
    <property type="molecule type" value="Genomic_DNA"/>
</dbReference>
<keyword evidence="2" id="KW-0285">Flavoprotein</keyword>
<dbReference type="GO" id="GO:0051536">
    <property type="term" value="F:iron-sulfur cluster binding"/>
    <property type="evidence" value="ECO:0007669"/>
    <property type="project" value="UniProtKB-KW"/>
</dbReference>
<sequence>MSLDADVIIIGAGGGGAVAAKELGELGISVLVLEAGPWYGNKKWTKPNQERGSLSSSSVEDLDIDLLREQYTKNEHTMNSFEFGRFRWGPADRRRSPWHRNVPKNGLIWQSTGVGGTTQHYWANSPRAYSMAIDDVWPISYRELIPFYEKAEDILPVRPAPTTPKEELFYFGAKKAGYSMIDTLNPTSPGYRPQPNAILHPNEKLMDPSKSLEEISKLEGCTLCGHCVNGCPHGPSVDKTAKRPTNVSYVPLALKTNKVEIRPNTYTIRILTESDPKEGLRASGVQFRDTWTGETGELYAKVIVMAAGCIESPRLWLNSELPQNSWVGRGLTHHYWDWVTGEFEEKDLMAILGQPNVNPFMGPTSGGRLDYPGLGCIQPSGVSPGLFASLTFGFSDSGYHFARKASSPEPWDLQGRVTGSELKDWMYNYKNTLSIMILTDDQPHKRNGVSLHPALKDEHGPIPMVQYTASKEDKQKRNQLAKISAEILRKAGAKRIIRTDWPSHLFAHIESTMRMGFVVDTNCEAYQVKRLFIADNSVHYNGIGGPNPTLTTQALATRTAEKLANKYFCS</sequence>
<dbReference type="RefSeq" id="WP_132004987.1">
    <property type="nucleotide sequence ID" value="NZ_JABUHM010000003.1"/>
</dbReference>
<keyword evidence="5" id="KW-0560">Oxidoreductase</keyword>
<evidence type="ECO:0000256" key="2">
    <source>
        <dbReference type="ARBA" id="ARBA00022630"/>
    </source>
</evidence>
<dbReference type="Gene3D" id="3.50.50.60">
    <property type="entry name" value="FAD/NAD(P)-binding domain"/>
    <property type="match status" value="2"/>
</dbReference>
<organism evidence="9 10">
    <name type="scientific">Mesobacillus foraminis</name>
    <dbReference type="NCBI Taxonomy" id="279826"/>
    <lineage>
        <taxon>Bacteria</taxon>
        <taxon>Bacillati</taxon>
        <taxon>Bacillota</taxon>
        <taxon>Bacilli</taxon>
        <taxon>Bacillales</taxon>
        <taxon>Bacillaceae</taxon>
        <taxon>Mesobacillus</taxon>
    </lineage>
</organism>
<keyword evidence="10" id="KW-1185">Reference proteome</keyword>
<keyword evidence="7" id="KW-0411">Iron-sulfur</keyword>
<evidence type="ECO:0000256" key="7">
    <source>
        <dbReference type="ARBA" id="ARBA00023014"/>
    </source>
</evidence>
<dbReference type="PROSITE" id="PS51379">
    <property type="entry name" value="4FE4S_FER_2"/>
    <property type="match status" value="1"/>
</dbReference>
<gene>
    <name evidence="9" type="ORF">EV146_10525</name>
</gene>
<dbReference type="InterPro" id="IPR017900">
    <property type="entry name" value="4Fe4S_Fe_S_CS"/>
</dbReference>
<accession>A0A4R2BH56</accession>
<dbReference type="GO" id="GO:0016614">
    <property type="term" value="F:oxidoreductase activity, acting on CH-OH group of donors"/>
    <property type="evidence" value="ECO:0007669"/>
    <property type="project" value="InterPro"/>
</dbReference>
<proteinExistence type="inferred from homology"/>
<dbReference type="Proteomes" id="UP000295689">
    <property type="component" value="Unassembled WGS sequence"/>
</dbReference>
<keyword evidence="4" id="KW-0274">FAD</keyword>
<evidence type="ECO:0000256" key="3">
    <source>
        <dbReference type="ARBA" id="ARBA00022723"/>
    </source>
</evidence>
<comment type="similarity">
    <text evidence="1">Belongs to the GMC oxidoreductase family.</text>
</comment>
<dbReference type="InterPro" id="IPR007867">
    <property type="entry name" value="GMC_OxRtase_C"/>
</dbReference>
<dbReference type="AlphaFoldDB" id="A0A4R2BH56"/>
<dbReference type="Pfam" id="PF00732">
    <property type="entry name" value="GMC_oxred_N"/>
    <property type="match status" value="1"/>
</dbReference>
<dbReference type="InterPro" id="IPR000172">
    <property type="entry name" value="GMC_OxRdtase_N"/>
</dbReference>
<dbReference type="GO" id="GO:0071949">
    <property type="term" value="F:FAD binding"/>
    <property type="evidence" value="ECO:0007669"/>
    <property type="project" value="InterPro"/>
</dbReference>
<evidence type="ECO:0000259" key="8">
    <source>
        <dbReference type="PROSITE" id="PS51379"/>
    </source>
</evidence>
<dbReference type="PROSITE" id="PS00198">
    <property type="entry name" value="4FE4S_FER_1"/>
    <property type="match status" value="1"/>
</dbReference>
<keyword evidence="3" id="KW-0479">Metal-binding</keyword>
<evidence type="ECO:0000313" key="9">
    <source>
        <dbReference type="EMBL" id="TCN25369.1"/>
    </source>
</evidence>
<dbReference type="PANTHER" id="PTHR46056:SF12">
    <property type="entry name" value="LONG-CHAIN-ALCOHOL OXIDASE"/>
    <property type="match status" value="1"/>
</dbReference>
<dbReference type="InterPro" id="IPR036188">
    <property type="entry name" value="FAD/NAD-bd_sf"/>
</dbReference>
<feature type="domain" description="4Fe-4S ferredoxin-type" evidence="8">
    <location>
        <begin position="211"/>
        <end position="242"/>
    </location>
</feature>
<dbReference type="Pfam" id="PF01494">
    <property type="entry name" value="FAD_binding_3"/>
    <property type="match status" value="1"/>
</dbReference>
<dbReference type="Pfam" id="PF05199">
    <property type="entry name" value="GMC_oxred_C"/>
    <property type="match status" value="1"/>
</dbReference>
<dbReference type="InterPro" id="IPR002938">
    <property type="entry name" value="FAD-bd"/>
</dbReference>